<dbReference type="CDD" id="cd04179">
    <property type="entry name" value="DPM_DPG-synthase_like"/>
    <property type="match status" value="1"/>
</dbReference>
<dbReference type="Gene3D" id="3.90.550.10">
    <property type="entry name" value="Spore Coat Polysaccharide Biosynthesis Protein SpsA, Chain A"/>
    <property type="match status" value="1"/>
</dbReference>
<dbReference type="EMBL" id="UINC01015629">
    <property type="protein sequence ID" value="SVA65684.1"/>
    <property type="molecule type" value="Genomic_DNA"/>
</dbReference>
<dbReference type="Pfam" id="PF00535">
    <property type="entry name" value="Glycos_transf_2"/>
    <property type="match status" value="1"/>
</dbReference>
<evidence type="ECO:0000259" key="1">
    <source>
        <dbReference type="Pfam" id="PF00535"/>
    </source>
</evidence>
<dbReference type="GO" id="GO:0043743">
    <property type="term" value="F:LPPG:FO 2-phospho-L-lactate transferase activity"/>
    <property type="evidence" value="ECO:0007669"/>
    <property type="project" value="InterPro"/>
</dbReference>
<sequence length="672" mass="76713">MENNKIQIAMFSGGRGTESLAKAFVAHPQIELYLLVNAYDDGLSTGRLRRFIPGFLGPSDFRKNIANLIPDSDEAGNALKRLLEYRFPETLEAENAKRILSGLYNENFDRESSGLEPQFWKDLQSVSYKQARYIESQVAKFLDYWQQERKKGKAFEFGDCSFGNIIFSGAFLSLGYDFNHTITDLESVFKPAAGVLNVTQGENYVLVGLKSDGSYLCDEAEIVSPQNSQVIEEIYLLEDYLSDIEVKKLKNCINLESKKEFFKNKSREPIISEEARLVLETADLIIYGPGTQHSSLFPSYLTIGVGEAISKNRAAEKVFIANTRMDYEIQGETMISLCRKLHYYLNRKGAVKSPPEDLVNRYFFQDPEGLKKAGKDYLDLEFDSFAFPSRETLITDWESDSGKHLGNRVMDELIAIVNERAKTLLKPFSYMVSIIVPVLNEERTLETVLTKLNLLNFQLHGLGKEIIVVDGGSLDRSREIAQSKEYVHFFDLPKEMNGRGSALRYGVNQARGDIIVFFPSDDEYEPRNIIDLARYIQNNEFEAVFGSRSIKCLNLNDRIRSIYRGKRWPYLISKYGGFSLSVLTLLLFNRFVIDPLTGLKAFDRRLLNKLDLKSNGVELETEIIARLSQAQKYILEVPVEYQPRLKSEGKKITIRDGLQALLNLIKMRFLDR</sequence>
<dbReference type="InterPro" id="IPR050256">
    <property type="entry name" value="Glycosyltransferase_2"/>
</dbReference>
<reference evidence="2" key="1">
    <citation type="submission" date="2018-05" db="EMBL/GenBank/DDBJ databases">
        <authorList>
            <person name="Lanie J.A."/>
            <person name="Ng W.-L."/>
            <person name="Kazmierczak K.M."/>
            <person name="Andrzejewski T.M."/>
            <person name="Davidsen T.M."/>
            <person name="Wayne K.J."/>
            <person name="Tettelin H."/>
            <person name="Glass J.I."/>
            <person name="Rusch D."/>
            <person name="Podicherti R."/>
            <person name="Tsui H.-C.T."/>
            <person name="Winkler M.E."/>
        </authorList>
    </citation>
    <scope>NUCLEOTIDE SEQUENCE</scope>
</reference>
<dbReference type="InterPro" id="IPR029044">
    <property type="entry name" value="Nucleotide-diphossugar_trans"/>
</dbReference>
<protein>
    <recommendedName>
        <fullName evidence="1">Glycosyltransferase 2-like domain-containing protein</fullName>
    </recommendedName>
</protein>
<dbReference type="Gene3D" id="3.40.50.10680">
    <property type="entry name" value="CofD-like domains"/>
    <property type="match status" value="1"/>
</dbReference>
<dbReference type="AlphaFoldDB" id="A0A381XLN2"/>
<dbReference type="InterPro" id="IPR002882">
    <property type="entry name" value="CofD"/>
</dbReference>
<dbReference type="PANTHER" id="PTHR48090">
    <property type="entry name" value="UNDECAPRENYL-PHOSPHATE 4-DEOXY-4-FORMAMIDO-L-ARABINOSE TRANSFERASE-RELATED"/>
    <property type="match status" value="1"/>
</dbReference>
<organism evidence="2">
    <name type="scientific">marine metagenome</name>
    <dbReference type="NCBI Taxonomy" id="408172"/>
    <lineage>
        <taxon>unclassified sequences</taxon>
        <taxon>metagenomes</taxon>
        <taxon>ecological metagenomes</taxon>
    </lineage>
</organism>
<dbReference type="SUPFAM" id="SSF142338">
    <property type="entry name" value="CofD-like"/>
    <property type="match status" value="1"/>
</dbReference>
<dbReference type="InterPro" id="IPR038136">
    <property type="entry name" value="CofD-like_dom_sf"/>
</dbReference>
<name>A0A381XLN2_9ZZZZ</name>
<proteinExistence type="predicted"/>
<dbReference type="SUPFAM" id="SSF53448">
    <property type="entry name" value="Nucleotide-diphospho-sugar transferases"/>
    <property type="match status" value="1"/>
</dbReference>
<dbReference type="Pfam" id="PF01933">
    <property type="entry name" value="CofD"/>
    <property type="match status" value="1"/>
</dbReference>
<evidence type="ECO:0000313" key="2">
    <source>
        <dbReference type="EMBL" id="SVA65684.1"/>
    </source>
</evidence>
<dbReference type="PANTHER" id="PTHR48090:SF7">
    <property type="entry name" value="RFBJ PROTEIN"/>
    <property type="match status" value="1"/>
</dbReference>
<feature type="domain" description="Glycosyltransferase 2-like" evidence="1">
    <location>
        <begin position="433"/>
        <end position="562"/>
    </location>
</feature>
<dbReference type="InterPro" id="IPR001173">
    <property type="entry name" value="Glyco_trans_2-like"/>
</dbReference>
<gene>
    <name evidence="2" type="ORF">METZ01_LOCUS118538</name>
</gene>
<accession>A0A381XLN2</accession>